<dbReference type="Pfam" id="PF08268">
    <property type="entry name" value="FBA_3"/>
    <property type="match status" value="1"/>
</dbReference>
<feature type="domain" description="F-box associated beta-propeller type 3" evidence="1">
    <location>
        <begin position="84"/>
        <end position="249"/>
    </location>
</feature>
<reference evidence="2" key="1">
    <citation type="submission" date="2023-02" db="EMBL/GenBank/DDBJ databases">
        <title>Genome of toxic invasive species Heracleum sosnowskyi carries increased number of genes despite the absence of recent whole-genome duplications.</title>
        <authorList>
            <person name="Schelkunov M."/>
            <person name="Shtratnikova V."/>
            <person name="Makarenko M."/>
            <person name="Klepikova A."/>
            <person name="Omelchenko D."/>
            <person name="Novikova G."/>
            <person name="Obukhova E."/>
            <person name="Bogdanov V."/>
            <person name="Penin A."/>
            <person name="Logacheva M."/>
        </authorList>
    </citation>
    <scope>NUCLEOTIDE SEQUENCE</scope>
    <source>
        <strain evidence="2">Hsosn_3</strain>
        <tissue evidence="2">Leaf</tissue>
    </source>
</reference>
<evidence type="ECO:0000259" key="1">
    <source>
        <dbReference type="Pfam" id="PF08268"/>
    </source>
</evidence>
<evidence type="ECO:0000313" key="2">
    <source>
        <dbReference type="EMBL" id="KAK1369937.1"/>
    </source>
</evidence>
<evidence type="ECO:0000313" key="3">
    <source>
        <dbReference type="Proteomes" id="UP001237642"/>
    </source>
</evidence>
<dbReference type="InterPro" id="IPR013187">
    <property type="entry name" value="F-box-assoc_dom_typ3"/>
</dbReference>
<gene>
    <name evidence="2" type="ORF">POM88_036029</name>
</gene>
<dbReference type="AlphaFoldDB" id="A0AAD8HMD9"/>
<dbReference type="PANTHER" id="PTHR31672">
    <property type="entry name" value="BNACNNG10540D PROTEIN"/>
    <property type="match status" value="1"/>
</dbReference>
<proteinExistence type="predicted"/>
<dbReference type="InterPro" id="IPR017451">
    <property type="entry name" value="F-box-assoc_interact_dom"/>
</dbReference>
<dbReference type="InterPro" id="IPR050796">
    <property type="entry name" value="SCF_F-box_component"/>
</dbReference>
<dbReference type="Proteomes" id="UP001237642">
    <property type="component" value="Unassembled WGS sequence"/>
</dbReference>
<dbReference type="EMBL" id="JAUIZM010000008">
    <property type="protein sequence ID" value="KAK1369937.1"/>
    <property type="molecule type" value="Genomic_DNA"/>
</dbReference>
<keyword evidence="3" id="KW-1185">Reference proteome</keyword>
<dbReference type="NCBIfam" id="TIGR01640">
    <property type="entry name" value="F_box_assoc_1"/>
    <property type="match status" value="1"/>
</dbReference>
<accession>A0AAD8HMD9</accession>
<name>A0AAD8HMD9_9APIA</name>
<organism evidence="2 3">
    <name type="scientific">Heracleum sosnowskyi</name>
    <dbReference type="NCBI Taxonomy" id="360622"/>
    <lineage>
        <taxon>Eukaryota</taxon>
        <taxon>Viridiplantae</taxon>
        <taxon>Streptophyta</taxon>
        <taxon>Embryophyta</taxon>
        <taxon>Tracheophyta</taxon>
        <taxon>Spermatophyta</taxon>
        <taxon>Magnoliopsida</taxon>
        <taxon>eudicotyledons</taxon>
        <taxon>Gunneridae</taxon>
        <taxon>Pentapetalae</taxon>
        <taxon>asterids</taxon>
        <taxon>campanulids</taxon>
        <taxon>Apiales</taxon>
        <taxon>Apiaceae</taxon>
        <taxon>Apioideae</taxon>
        <taxon>apioid superclade</taxon>
        <taxon>Tordylieae</taxon>
        <taxon>Tordyliinae</taxon>
        <taxon>Heracleum</taxon>
    </lineage>
</organism>
<sequence length="331" mass="37271">MNSDSTPFFDMLTSDLITEILVRLPRTGTDQALIIKEGGNSIFVLHLDSCVIGGPLGDIFFVSRLETGGCCNGIVCLWHAQFFYNNKSPYTYLWNPATKQAKLVPDIPPRNIKFNNIIAFIEGFGFDPVDDEYKVVALMKNYLGQTWIAEVYSANANVWRRVEPNPQDLPSDGGFDVCVNGFLCCVGLHCMGMLAFDLNKEVFICGIKLPNGYSPIRITDFNDSIAVTASKECMMDNVVNLWKLDDEACLRDSRVEASWTLMLSIDVGHPVKCVSGYFNSGDLLLRTDEDDDWILFNSDKKEARNVPVSFDDRRTLKYNESLVSITRFERT</sequence>
<comment type="caution">
    <text evidence="2">The sequence shown here is derived from an EMBL/GenBank/DDBJ whole genome shotgun (WGS) entry which is preliminary data.</text>
</comment>
<dbReference type="PANTHER" id="PTHR31672:SF10">
    <property type="entry name" value="F-BOX DOMAIN-CONTAINING PROTEIN"/>
    <property type="match status" value="1"/>
</dbReference>
<protein>
    <submittedName>
        <fullName evidence="2">F-box domain-containing protein</fullName>
    </submittedName>
</protein>
<reference evidence="2" key="2">
    <citation type="submission" date="2023-05" db="EMBL/GenBank/DDBJ databases">
        <authorList>
            <person name="Schelkunov M.I."/>
        </authorList>
    </citation>
    <scope>NUCLEOTIDE SEQUENCE</scope>
    <source>
        <strain evidence="2">Hsosn_3</strain>
        <tissue evidence="2">Leaf</tissue>
    </source>
</reference>